<comment type="caution">
    <text evidence="6">The sequence shown here is derived from an EMBL/GenBank/DDBJ whole genome shotgun (WGS) entry which is preliminary data.</text>
</comment>
<dbReference type="SUPFAM" id="SSF56281">
    <property type="entry name" value="Metallo-hydrolase/oxidoreductase"/>
    <property type="match status" value="1"/>
</dbReference>
<dbReference type="PANTHER" id="PTHR46233:SF3">
    <property type="entry name" value="HYDROXYACYLGLUTATHIONE HYDROLASE GLOC"/>
    <property type="match status" value="1"/>
</dbReference>
<keyword evidence="2" id="KW-0479">Metal-binding</keyword>
<dbReference type="CDD" id="cd06262">
    <property type="entry name" value="metallo-hydrolase-like_MBL-fold"/>
    <property type="match status" value="1"/>
</dbReference>
<dbReference type="SMART" id="SM00849">
    <property type="entry name" value="Lactamase_B"/>
    <property type="match status" value="1"/>
</dbReference>
<dbReference type="Proteomes" id="UP000885664">
    <property type="component" value="Unassembled WGS sequence"/>
</dbReference>
<evidence type="ECO:0000256" key="3">
    <source>
        <dbReference type="ARBA" id="ARBA00022801"/>
    </source>
</evidence>
<evidence type="ECO:0000256" key="2">
    <source>
        <dbReference type="ARBA" id="ARBA00022723"/>
    </source>
</evidence>
<evidence type="ECO:0000256" key="4">
    <source>
        <dbReference type="ARBA" id="ARBA00022833"/>
    </source>
</evidence>
<comment type="cofactor">
    <cofactor evidence="1">
        <name>Zn(2+)</name>
        <dbReference type="ChEBI" id="CHEBI:29105"/>
    </cofactor>
</comment>
<keyword evidence="4" id="KW-0862">Zinc</keyword>
<accession>A0A7C2Z4I0</accession>
<evidence type="ECO:0000256" key="1">
    <source>
        <dbReference type="ARBA" id="ARBA00001947"/>
    </source>
</evidence>
<reference evidence="6" key="1">
    <citation type="journal article" date="2020" name="mSystems">
        <title>Genome- and Community-Level Interaction Insights into Carbon Utilization and Element Cycling Functions of Hydrothermarchaeota in Hydrothermal Sediment.</title>
        <authorList>
            <person name="Zhou Z."/>
            <person name="Liu Y."/>
            <person name="Xu W."/>
            <person name="Pan J."/>
            <person name="Luo Z.H."/>
            <person name="Li M."/>
        </authorList>
    </citation>
    <scope>NUCLEOTIDE SEQUENCE [LARGE SCALE GENOMIC DNA]</scope>
    <source>
        <strain evidence="6">SpSt-1259</strain>
    </source>
</reference>
<feature type="domain" description="Metallo-beta-lactamase" evidence="5">
    <location>
        <begin position="28"/>
        <end position="209"/>
    </location>
</feature>
<sequence length="228" mass="25597">MVSFLSVQREKFLIEDLEIIRLTHGVLKTNSYIVKPAEESTAVVIDPGEDPREIIETLDRENIELNLIVLTHGHFDHACSSGQLSRKYGVNIAMSSEDLFLLDLGREAISRLGIAWKGCEFWADIDLSKEGNLSISGELSLEVLRTPGHTPGSVVLLDRSGTIAFTGDTLFRGFVGRTDFPGGNEEMLKKSLKMIKDRIVEDAILYPGHGPETRLRDEMNWLKEWLEE</sequence>
<dbReference type="PANTHER" id="PTHR46233">
    <property type="entry name" value="HYDROXYACYLGLUTATHIONE HYDROLASE GLOC"/>
    <property type="match status" value="1"/>
</dbReference>
<dbReference type="GO" id="GO:0016787">
    <property type="term" value="F:hydrolase activity"/>
    <property type="evidence" value="ECO:0007669"/>
    <property type="project" value="UniProtKB-KW"/>
</dbReference>
<dbReference type="Gene3D" id="3.60.15.10">
    <property type="entry name" value="Ribonuclease Z/Hydroxyacylglutathione hydrolase-like"/>
    <property type="match status" value="1"/>
</dbReference>
<dbReference type="AlphaFoldDB" id="A0A7C2Z4I0"/>
<dbReference type="Pfam" id="PF00753">
    <property type="entry name" value="Lactamase_B"/>
    <property type="match status" value="1"/>
</dbReference>
<dbReference type="GO" id="GO:0046872">
    <property type="term" value="F:metal ion binding"/>
    <property type="evidence" value="ECO:0007669"/>
    <property type="project" value="UniProtKB-KW"/>
</dbReference>
<evidence type="ECO:0000313" key="6">
    <source>
        <dbReference type="EMBL" id="HEU98101.1"/>
    </source>
</evidence>
<name>A0A7C2Z4I0_9CREN</name>
<dbReference type="InterPro" id="IPR036866">
    <property type="entry name" value="RibonucZ/Hydroxyglut_hydro"/>
</dbReference>
<dbReference type="InterPro" id="IPR051453">
    <property type="entry name" value="MBL_Glyoxalase_II"/>
</dbReference>
<protein>
    <submittedName>
        <fullName evidence="6">MBL fold metallo-hydrolase</fullName>
    </submittedName>
</protein>
<gene>
    <name evidence="6" type="ORF">ENO36_04535</name>
</gene>
<evidence type="ECO:0000259" key="5">
    <source>
        <dbReference type="SMART" id="SM00849"/>
    </source>
</evidence>
<dbReference type="EMBL" id="DSFE01000094">
    <property type="protein sequence ID" value="HEU98101.1"/>
    <property type="molecule type" value="Genomic_DNA"/>
</dbReference>
<dbReference type="InterPro" id="IPR001279">
    <property type="entry name" value="Metallo-B-lactamas"/>
</dbReference>
<proteinExistence type="predicted"/>
<organism evidence="6">
    <name type="scientific">Fervidicoccus fontis</name>
    <dbReference type="NCBI Taxonomy" id="683846"/>
    <lineage>
        <taxon>Archaea</taxon>
        <taxon>Thermoproteota</taxon>
        <taxon>Thermoprotei</taxon>
        <taxon>Fervidicoccales</taxon>
        <taxon>Fervidicoccaceae</taxon>
        <taxon>Fervidicoccus</taxon>
    </lineage>
</organism>
<keyword evidence="3" id="KW-0378">Hydrolase</keyword>